<feature type="domain" description="Phosphoribosyltransferase" evidence="3">
    <location>
        <begin position="23"/>
        <end position="153"/>
    </location>
</feature>
<dbReference type="PANTHER" id="PTHR43864:SF1">
    <property type="entry name" value="XANTHINE PHOSPHORIBOSYLTRANSFERASE"/>
    <property type="match status" value="1"/>
</dbReference>
<dbReference type="Gene3D" id="3.40.50.2020">
    <property type="match status" value="1"/>
</dbReference>
<name>A0A147JU31_HADYE</name>
<evidence type="ECO:0000259" key="3">
    <source>
        <dbReference type="Pfam" id="PF00156"/>
    </source>
</evidence>
<organism evidence="4 5">
    <name type="scientific">Hadarchaeum yellowstonense</name>
    <dbReference type="NCBI Taxonomy" id="1776334"/>
    <lineage>
        <taxon>Archaea</taxon>
        <taxon>Methanobacteriati</taxon>
        <taxon>Candidatus Hadarchaeota</taxon>
        <taxon>Candidatus Hadarchaeia</taxon>
        <taxon>Candidatus Hadarchaeales</taxon>
        <taxon>Candidatus Hadarchaeaceae</taxon>
        <taxon>Candidatus Hadarchaeum</taxon>
    </lineage>
</organism>
<protein>
    <recommendedName>
        <fullName evidence="3">Phosphoribosyltransferase domain-containing protein</fullName>
    </recommendedName>
</protein>
<comment type="caution">
    <text evidence="4">The sequence shown here is derived from an EMBL/GenBank/DDBJ whole genome shotgun (WGS) entry which is preliminary data.</text>
</comment>
<dbReference type="GO" id="GO:0016740">
    <property type="term" value="F:transferase activity"/>
    <property type="evidence" value="ECO:0007669"/>
    <property type="project" value="UniProtKB-KW"/>
</dbReference>
<dbReference type="GO" id="GO:0006166">
    <property type="term" value="P:purine ribonucleoside salvage"/>
    <property type="evidence" value="ECO:0007669"/>
    <property type="project" value="UniProtKB-KW"/>
</dbReference>
<dbReference type="InterPro" id="IPR000836">
    <property type="entry name" value="PRTase_dom"/>
</dbReference>
<keyword evidence="1" id="KW-0808">Transferase</keyword>
<gene>
    <name evidence="4" type="ORF">APZ16_06815</name>
</gene>
<dbReference type="PANTHER" id="PTHR43864">
    <property type="entry name" value="HYPOXANTHINE/GUANINE PHOSPHORIBOSYLTRANSFERASE"/>
    <property type="match status" value="1"/>
</dbReference>
<evidence type="ECO:0000313" key="5">
    <source>
        <dbReference type="Proteomes" id="UP000074294"/>
    </source>
</evidence>
<dbReference type="SUPFAM" id="SSF53271">
    <property type="entry name" value="PRTase-like"/>
    <property type="match status" value="1"/>
</dbReference>
<dbReference type="InterPro" id="IPR050118">
    <property type="entry name" value="Pur/Pyrimidine_PRTase"/>
</dbReference>
<dbReference type="Proteomes" id="UP000074294">
    <property type="component" value="Unassembled WGS sequence"/>
</dbReference>
<keyword evidence="2" id="KW-0660">Purine salvage</keyword>
<dbReference type="InterPro" id="IPR029057">
    <property type="entry name" value="PRTase-like"/>
</dbReference>
<dbReference type="NCBIfam" id="NF002635">
    <property type="entry name" value="PRK02304.1-4"/>
    <property type="match status" value="1"/>
</dbReference>
<dbReference type="EMBL" id="LQMQ01000050">
    <property type="protein sequence ID" value="KUO40009.1"/>
    <property type="molecule type" value="Genomic_DNA"/>
</dbReference>
<reference evidence="4 5" key="1">
    <citation type="journal article" date="2016" name="Nat. Microbiol.">
        <title>Genomic inference of the metabolism of cosmopolitan subsurface Archaea, Hadesarchaea.</title>
        <authorList>
            <person name="Baker B.J."/>
            <person name="Saw J.H."/>
            <person name="Lind A.E."/>
            <person name="Lazar C.S."/>
            <person name="Hinrichs K.-U."/>
            <person name="Teske A.P."/>
            <person name="Ettema T.J."/>
        </authorList>
    </citation>
    <scope>NUCLEOTIDE SEQUENCE [LARGE SCALE GENOMIC DNA]</scope>
</reference>
<dbReference type="AlphaFoldDB" id="A0A147JU31"/>
<evidence type="ECO:0000313" key="4">
    <source>
        <dbReference type="EMBL" id="KUO40009.1"/>
    </source>
</evidence>
<dbReference type="STRING" id="1776334.APZ16_06815"/>
<accession>A0A147JU31</accession>
<dbReference type="CDD" id="cd06223">
    <property type="entry name" value="PRTases_typeI"/>
    <property type="match status" value="1"/>
</dbReference>
<evidence type="ECO:0000256" key="2">
    <source>
        <dbReference type="ARBA" id="ARBA00022726"/>
    </source>
</evidence>
<proteinExistence type="predicted"/>
<dbReference type="Pfam" id="PF00156">
    <property type="entry name" value="Pribosyltran"/>
    <property type="match status" value="1"/>
</dbReference>
<sequence>MGKYEYFVNPTQGVAPPLKPELLKEIAQRIVELADFNVDRIVTIEAMGIHVSALVSTMTNVPIIIARKKKFNLPGEIEVVVKRSYRKIAGKEKGEKFYINSVNKGDRVIIIDDVMSTGGTVSGVIQGLKKVGVIVKDVIIVMNRGNGPERVKKETGLTVKTLADVEIKNGKVHIIRID</sequence>
<evidence type="ECO:0000256" key="1">
    <source>
        <dbReference type="ARBA" id="ARBA00022679"/>
    </source>
</evidence>